<keyword evidence="3" id="KW-1185">Reference proteome</keyword>
<reference evidence="2 3" key="1">
    <citation type="journal article" date="2018" name="Cell">
        <title>The Chara Genome: Secondary Complexity and Implications for Plant Terrestrialization.</title>
        <authorList>
            <person name="Nishiyama T."/>
            <person name="Sakayama H."/>
            <person name="Vries J.D."/>
            <person name="Buschmann H."/>
            <person name="Saint-Marcoux D."/>
            <person name="Ullrich K.K."/>
            <person name="Haas F.B."/>
            <person name="Vanderstraeten L."/>
            <person name="Becker D."/>
            <person name="Lang D."/>
            <person name="Vosolsobe S."/>
            <person name="Rombauts S."/>
            <person name="Wilhelmsson P.K.I."/>
            <person name="Janitza P."/>
            <person name="Kern R."/>
            <person name="Heyl A."/>
            <person name="Rumpler F."/>
            <person name="Villalobos L.I.A.C."/>
            <person name="Clay J.M."/>
            <person name="Skokan R."/>
            <person name="Toyoda A."/>
            <person name="Suzuki Y."/>
            <person name="Kagoshima H."/>
            <person name="Schijlen E."/>
            <person name="Tajeshwar N."/>
            <person name="Catarino B."/>
            <person name="Hetherington A.J."/>
            <person name="Saltykova A."/>
            <person name="Bonnot C."/>
            <person name="Breuninger H."/>
            <person name="Symeonidi A."/>
            <person name="Radhakrishnan G.V."/>
            <person name="Van Nieuwerburgh F."/>
            <person name="Deforce D."/>
            <person name="Chang C."/>
            <person name="Karol K.G."/>
            <person name="Hedrich R."/>
            <person name="Ulvskov P."/>
            <person name="Glockner G."/>
            <person name="Delwiche C.F."/>
            <person name="Petrasek J."/>
            <person name="Van de Peer Y."/>
            <person name="Friml J."/>
            <person name="Beilby M."/>
            <person name="Dolan L."/>
            <person name="Kohara Y."/>
            <person name="Sugano S."/>
            <person name="Fujiyama A."/>
            <person name="Delaux P.-M."/>
            <person name="Quint M."/>
            <person name="TheiBen G."/>
            <person name="Hagemann M."/>
            <person name="Harholt J."/>
            <person name="Dunand C."/>
            <person name="Zachgo S."/>
            <person name="Langdale J."/>
            <person name="Maumus F."/>
            <person name="Straeten D.V.D."/>
            <person name="Gould S.B."/>
            <person name="Rensing S.A."/>
        </authorList>
    </citation>
    <scope>NUCLEOTIDE SEQUENCE [LARGE SCALE GENOMIC DNA]</scope>
    <source>
        <strain evidence="2 3">S276</strain>
    </source>
</reference>
<comment type="caution">
    <text evidence="2">The sequence shown here is derived from an EMBL/GenBank/DDBJ whole genome shotgun (WGS) entry which is preliminary data.</text>
</comment>
<name>A0A388KPC1_CHABU</name>
<proteinExistence type="predicted"/>
<feature type="compositionally biased region" description="Basic and acidic residues" evidence="1">
    <location>
        <begin position="731"/>
        <end position="740"/>
    </location>
</feature>
<protein>
    <submittedName>
        <fullName evidence="2">Uncharacterized protein</fullName>
    </submittedName>
</protein>
<evidence type="ECO:0000313" key="3">
    <source>
        <dbReference type="Proteomes" id="UP000265515"/>
    </source>
</evidence>
<dbReference type="AlphaFoldDB" id="A0A388KPC1"/>
<feature type="region of interest" description="Disordered" evidence="1">
    <location>
        <begin position="722"/>
        <end position="762"/>
    </location>
</feature>
<accession>A0A388KPC1</accession>
<dbReference type="Gramene" id="GBG71783">
    <property type="protein sequence ID" value="GBG71783"/>
    <property type="gene ID" value="CBR_g9192"/>
</dbReference>
<evidence type="ECO:0000256" key="1">
    <source>
        <dbReference type="SAM" id="MobiDB-lite"/>
    </source>
</evidence>
<gene>
    <name evidence="2" type="ORF">CBR_g9192</name>
</gene>
<sequence>MFCWQCLAHMTDVEKLSILDDILALRGVFVQSAGGHLKRQHKLGIKDMVVTRKVDRLMLRLFHYVLFFETEEDEGVCRYGSRFFQTEGRLLEEFGPQGLMKQVWVELRKHFQGAKAYVNTCERSLPHEKESLDDTKKMYEDDSFLKDMARLCLHHVRTGKWVCYAQKQVTFREGNMLVEECDRLYVIFNGENLAGNTVAVYPASSPTKASRAHGPNPAKHAVAARSKAVCSLDPSGQVMACFDMVDEDRFPHSLWEDGGVTSARGPAYGEREWNPSHLLGLLENFCRVGQTVFFFRKAHASVMWKLVLNGRNVVALENEANMIDYLNEFMKTRVADTRNDFTFVQTTGKRNWDPKRDMHWKLSGSKRTEVWDFLFQNGPPAQTDLEYSRRRNLVFGVLNGYHDAPRESVSDFLKRLEHVYFLMAEPLTLENYKALFDEEDPFDVEDMEELSDSKTFDFEFMPLPRVVGQSRKVLESGGSECERHASEGASVDTDSESAGAPGETHALQREEETQHWPAHEVVKELDAGVLVIGTSKSVLHNRSVVAATREGVVKGGQWTFVQALILGDDEGEEEPVVEAQVHGDEKGGEPVVEGGQVTVGIQMDPQRKDDDSSPTRCVEEQGDRASIFSTGREMVVHEAIELGNNSAATELVSESGMAEVHNVESSVKGGEMAVSIKMDPERKYHDSSFTHCSEEQGDPVFVLSTGWEMVLHEAIDLPSDSTATELVSDTTRGRSAERRILHGPWRSGATGGRFPSKGARPR</sequence>
<evidence type="ECO:0000313" key="2">
    <source>
        <dbReference type="EMBL" id="GBG71783.1"/>
    </source>
</evidence>
<dbReference type="Proteomes" id="UP000265515">
    <property type="component" value="Unassembled WGS sequence"/>
</dbReference>
<organism evidence="2 3">
    <name type="scientific">Chara braunii</name>
    <name type="common">Braun's stonewort</name>
    <dbReference type="NCBI Taxonomy" id="69332"/>
    <lineage>
        <taxon>Eukaryota</taxon>
        <taxon>Viridiplantae</taxon>
        <taxon>Streptophyta</taxon>
        <taxon>Charophyceae</taxon>
        <taxon>Charales</taxon>
        <taxon>Characeae</taxon>
        <taxon>Chara</taxon>
    </lineage>
</organism>
<dbReference type="EMBL" id="BFEA01000153">
    <property type="protein sequence ID" value="GBG71783.1"/>
    <property type="molecule type" value="Genomic_DNA"/>
</dbReference>
<feature type="region of interest" description="Disordered" evidence="1">
    <location>
        <begin position="477"/>
        <end position="509"/>
    </location>
</feature>